<dbReference type="RefSeq" id="WP_089835418.1">
    <property type="nucleotide sequence ID" value="NZ_FNBN01000006.1"/>
</dbReference>
<accession>A0A1G7XB01</accession>
<reference evidence="2 3" key="1">
    <citation type="submission" date="2016-10" db="EMBL/GenBank/DDBJ databases">
        <authorList>
            <person name="de Groot N.N."/>
        </authorList>
    </citation>
    <scope>NUCLEOTIDE SEQUENCE [LARGE SCALE GENOMIC DNA]</scope>
    <source>
        <strain evidence="2 3">DSM 527</strain>
    </source>
</reference>
<gene>
    <name evidence="2" type="ORF">SAMN04488121_106380</name>
</gene>
<keyword evidence="1" id="KW-1133">Transmembrane helix</keyword>
<feature type="transmembrane region" description="Helical" evidence="1">
    <location>
        <begin position="129"/>
        <end position="153"/>
    </location>
</feature>
<proteinExistence type="predicted"/>
<evidence type="ECO:0000313" key="3">
    <source>
        <dbReference type="Proteomes" id="UP000199045"/>
    </source>
</evidence>
<dbReference type="STRING" id="104663.SAMN04488121_106380"/>
<feature type="transmembrane region" description="Helical" evidence="1">
    <location>
        <begin position="53"/>
        <end position="73"/>
    </location>
</feature>
<protein>
    <submittedName>
        <fullName evidence="2">Uncharacterized protein</fullName>
    </submittedName>
</protein>
<dbReference type="Proteomes" id="UP000199045">
    <property type="component" value="Unassembled WGS sequence"/>
</dbReference>
<dbReference type="AlphaFoldDB" id="A0A1G7XB01"/>
<evidence type="ECO:0000313" key="2">
    <source>
        <dbReference type="EMBL" id="SDG81445.1"/>
    </source>
</evidence>
<feature type="transmembrane region" description="Helical" evidence="1">
    <location>
        <begin position="103"/>
        <end position="123"/>
    </location>
</feature>
<keyword evidence="1" id="KW-0472">Membrane</keyword>
<dbReference type="OrthoDB" id="661986at2"/>
<sequence length="165" mass="18559">MNQSINSNSILKKFTQRQVLFYFTTNVIINALVPYFGFDDLNTVYLFRGEHPVARFFLPMALLLPLCITIDILNKTTTLLEKEQLVTSPPPKKVKIRFMLKTASLNAIITLFLTLAAMLGIHACLPENYSFNGILLSVLSGVLAGGMAIFFTLQPIHKVKKLYPH</sequence>
<keyword evidence="1" id="KW-0812">Transmembrane</keyword>
<evidence type="ECO:0000256" key="1">
    <source>
        <dbReference type="SAM" id="Phobius"/>
    </source>
</evidence>
<dbReference type="EMBL" id="FNBN01000006">
    <property type="protein sequence ID" value="SDG81445.1"/>
    <property type="molecule type" value="Genomic_DNA"/>
</dbReference>
<organism evidence="2 3">
    <name type="scientific">Chitinophaga filiformis</name>
    <name type="common">Myxococcus filiformis</name>
    <name type="synonym">Flexibacter filiformis</name>
    <dbReference type="NCBI Taxonomy" id="104663"/>
    <lineage>
        <taxon>Bacteria</taxon>
        <taxon>Pseudomonadati</taxon>
        <taxon>Bacteroidota</taxon>
        <taxon>Chitinophagia</taxon>
        <taxon>Chitinophagales</taxon>
        <taxon>Chitinophagaceae</taxon>
        <taxon>Chitinophaga</taxon>
    </lineage>
</organism>
<feature type="transmembrane region" description="Helical" evidence="1">
    <location>
        <begin position="20"/>
        <end position="38"/>
    </location>
</feature>
<name>A0A1G7XB01_CHIFI</name>